<keyword evidence="6 9" id="KW-0812">Transmembrane</keyword>
<dbReference type="RefSeq" id="WP_222592670.1">
    <property type="nucleotide sequence ID" value="NZ_AZFV01000002.1"/>
</dbReference>
<feature type="transmembrane region" description="Helical" evidence="9">
    <location>
        <begin position="219"/>
        <end position="239"/>
    </location>
</feature>
<accession>A0A0R1WTF5</accession>
<dbReference type="EMBL" id="AZFV01000002">
    <property type="protein sequence ID" value="KRM18403.1"/>
    <property type="molecule type" value="Genomic_DNA"/>
</dbReference>
<organism evidence="10 11">
    <name type="scientific">Companilactobacillus nantensis DSM 16982</name>
    <dbReference type="NCBI Taxonomy" id="1423774"/>
    <lineage>
        <taxon>Bacteria</taxon>
        <taxon>Bacillati</taxon>
        <taxon>Bacillota</taxon>
        <taxon>Bacilli</taxon>
        <taxon>Lactobacillales</taxon>
        <taxon>Lactobacillaceae</taxon>
        <taxon>Companilactobacillus</taxon>
    </lineage>
</organism>
<dbReference type="Proteomes" id="UP000051302">
    <property type="component" value="Unassembled WGS sequence"/>
</dbReference>
<evidence type="ECO:0000256" key="8">
    <source>
        <dbReference type="ARBA" id="ARBA00023136"/>
    </source>
</evidence>
<evidence type="ECO:0000313" key="11">
    <source>
        <dbReference type="Proteomes" id="UP000051302"/>
    </source>
</evidence>
<feature type="transmembrane region" description="Helical" evidence="9">
    <location>
        <begin position="353"/>
        <end position="375"/>
    </location>
</feature>
<keyword evidence="11" id="KW-1185">Reference proteome</keyword>
<gene>
    <name evidence="10" type="ORF">FD31_GL000949</name>
</gene>
<dbReference type="PANTHER" id="PTHR37324">
    <property type="entry name" value="PTS SYSTEM GALACTITOL-SPECIFIC EIIC COMPONENT"/>
    <property type="match status" value="1"/>
</dbReference>
<protein>
    <submittedName>
        <fullName evidence="10">Phosphotransferase system sugar-specific EII component</fullName>
    </submittedName>
</protein>
<reference evidence="10 11" key="1">
    <citation type="journal article" date="2015" name="Genome Announc.">
        <title>Expanding the biotechnology potential of lactobacilli through comparative genomics of 213 strains and associated genera.</title>
        <authorList>
            <person name="Sun Z."/>
            <person name="Harris H.M."/>
            <person name="McCann A."/>
            <person name="Guo C."/>
            <person name="Argimon S."/>
            <person name="Zhang W."/>
            <person name="Yang X."/>
            <person name="Jeffery I.B."/>
            <person name="Cooney J.C."/>
            <person name="Kagawa T.F."/>
            <person name="Liu W."/>
            <person name="Song Y."/>
            <person name="Salvetti E."/>
            <person name="Wrobel A."/>
            <person name="Rasinkangas P."/>
            <person name="Parkhill J."/>
            <person name="Rea M.C."/>
            <person name="O'Sullivan O."/>
            <person name="Ritari J."/>
            <person name="Douillard F.P."/>
            <person name="Paul Ross R."/>
            <person name="Yang R."/>
            <person name="Briner A.E."/>
            <person name="Felis G.E."/>
            <person name="de Vos W.M."/>
            <person name="Barrangou R."/>
            <person name="Klaenhammer T.R."/>
            <person name="Caufield P.W."/>
            <person name="Cui Y."/>
            <person name="Zhang H."/>
            <person name="O'Toole P.W."/>
        </authorList>
    </citation>
    <scope>NUCLEOTIDE SEQUENCE [LARGE SCALE GENOMIC DNA]</scope>
    <source>
        <strain evidence="10 11">DSM 16982</strain>
    </source>
</reference>
<dbReference type="InterPro" id="IPR004703">
    <property type="entry name" value="PTS_sugar-sp_permease"/>
</dbReference>
<name>A0A0R1WTF5_9LACO</name>
<feature type="transmembrane region" description="Helical" evidence="9">
    <location>
        <begin position="77"/>
        <end position="106"/>
    </location>
</feature>
<comment type="subcellular location">
    <subcellularLocation>
        <location evidence="1">Cell membrane</location>
        <topology evidence="1">Multi-pass membrane protein</topology>
    </subcellularLocation>
</comment>
<dbReference type="GO" id="GO:0005886">
    <property type="term" value="C:plasma membrane"/>
    <property type="evidence" value="ECO:0007669"/>
    <property type="project" value="UniProtKB-SubCell"/>
</dbReference>
<evidence type="ECO:0000256" key="7">
    <source>
        <dbReference type="ARBA" id="ARBA00022989"/>
    </source>
</evidence>
<keyword evidence="4" id="KW-0762">Sugar transport</keyword>
<evidence type="ECO:0000313" key="10">
    <source>
        <dbReference type="EMBL" id="KRM18403.1"/>
    </source>
</evidence>
<feature type="transmembrane region" description="Helical" evidence="9">
    <location>
        <begin position="245"/>
        <end position="265"/>
    </location>
</feature>
<evidence type="ECO:0000256" key="2">
    <source>
        <dbReference type="ARBA" id="ARBA00022448"/>
    </source>
</evidence>
<keyword evidence="2" id="KW-0813">Transport</keyword>
<evidence type="ECO:0000256" key="4">
    <source>
        <dbReference type="ARBA" id="ARBA00022597"/>
    </source>
</evidence>
<feature type="transmembrane region" description="Helical" evidence="9">
    <location>
        <begin position="420"/>
        <end position="439"/>
    </location>
</feature>
<evidence type="ECO:0000256" key="3">
    <source>
        <dbReference type="ARBA" id="ARBA00022475"/>
    </source>
</evidence>
<dbReference type="InterPro" id="IPR013853">
    <property type="entry name" value="EIIC-GAT"/>
</dbReference>
<evidence type="ECO:0000256" key="6">
    <source>
        <dbReference type="ARBA" id="ARBA00022692"/>
    </source>
</evidence>
<dbReference type="GO" id="GO:0015577">
    <property type="term" value="F:galactitol transmembrane transporter activity"/>
    <property type="evidence" value="ECO:0007669"/>
    <property type="project" value="InterPro"/>
</dbReference>
<keyword evidence="8 9" id="KW-0472">Membrane</keyword>
<evidence type="ECO:0000256" key="9">
    <source>
        <dbReference type="SAM" id="Phobius"/>
    </source>
</evidence>
<dbReference type="Pfam" id="PF03611">
    <property type="entry name" value="EIIC-GAT"/>
    <property type="match status" value="1"/>
</dbReference>
<comment type="caution">
    <text evidence="10">The sequence shown here is derived from an EMBL/GenBank/DDBJ whole genome shotgun (WGS) entry which is preliminary data.</text>
</comment>
<feature type="transmembrane region" description="Helical" evidence="9">
    <location>
        <begin position="327"/>
        <end position="346"/>
    </location>
</feature>
<keyword evidence="3" id="KW-1003">Cell membrane</keyword>
<sequence length="453" mass="50017">MLNILSYANGLVIVCLILVGLMIFGKLKVTKMVESIVKFLIAIMATTSLVVLLMQTYNPDISQLVEKTTKSLNIIDLGWTPAAIITWSSAYNLLILFIMIIVNLILLRYHLTQTLDVDVFDIWHLSFVGLLAVYMGANFFVSLVFVIALGILKFINSDLMKPTFNDLMKSDGSPMTSTHMNYLMNPIVMLLNDLCTILIPKIDNISFNSAKLNKAVGFWSSKFATGFFVGVLIGLFGQIDVKDIFTLGLLLGAFVELFNVVGSWLTSALDPIIQVITNKLNQLVGTDIHFIGLDWAFLSSRPEVWSVANILAPCLIIEAFLLPGNKIIPLGGLIAMGITPSLLVVTRGKVMRMIVIGIVEIPIFLYSATLTAPFVTSMFKNILLSKNVNIGMIGSATKEGPIEQLLAIMIGKSSSGDVKFILITVACLIVYLLLFYWYATRMKKRNVSYTSDK</sequence>
<feature type="transmembrane region" description="Helical" evidence="9">
    <location>
        <begin position="36"/>
        <end position="57"/>
    </location>
</feature>
<keyword evidence="7 9" id="KW-1133">Transmembrane helix</keyword>
<dbReference type="GO" id="GO:0016740">
    <property type="term" value="F:transferase activity"/>
    <property type="evidence" value="ECO:0007669"/>
    <property type="project" value="UniProtKB-KW"/>
</dbReference>
<proteinExistence type="predicted"/>
<dbReference type="PATRIC" id="fig|1423774.3.peg.990"/>
<feature type="transmembrane region" description="Helical" evidence="9">
    <location>
        <begin position="6"/>
        <end position="24"/>
    </location>
</feature>
<feature type="transmembrane region" description="Helical" evidence="9">
    <location>
        <begin position="127"/>
        <end position="152"/>
    </location>
</feature>
<evidence type="ECO:0000256" key="5">
    <source>
        <dbReference type="ARBA" id="ARBA00022683"/>
    </source>
</evidence>
<dbReference type="PANTHER" id="PTHR37324:SF2">
    <property type="entry name" value="PTS SYSTEM GALACTITOL-SPECIFIC EIIC COMPONENT"/>
    <property type="match status" value="1"/>
</dbReference>
<keyword evidence="10" id="KW-0808">Transferase</keyword>
<dbReference type="GO" id="GO:0009401">
    <property type="term" value="P:phosphoenolpyruvate-dependent sugar phosphotransferase system"/>
    <property type="evidence" value="ECO:0007669"/>
    <property type="project" value="UniProtKB-KW"/>
</dbReference>
<evidence type="ECO:0000256" key="1">
    <source>
        <dbReference type="ARBA" id="ARBA00004651"/>
    </source>
</evidence>
<dbReference type="AlphaFoldDB" id="A0A0R1WTF5"/>
<dbReference type="STRING" id="1423774.FD31_GL000949"/>
<keyword evidence="5" id="KW-0598">Phosphotransferase system</keyword>